<organism evidence="1 2">
    <name type="scientific">Macrophomina phaseolina (strain MS6)</name>
    <name type="common">Charcoal rot fungus</name>
    <dbReference type="NCBI Taxonomy" id="1126212"/>
    <lineage>
        <taxon>Eukaryota</taxon>
        <taxon>Fungi</taxon>
        <taxon>Dikarya</taxon>
        <taxon>Ascomycota</taxon>
        <taxon>Pezizomycotina</taxon>
        <taxon>Dothideomycetes</taxon>
        <taxon>Dothideomycetes incertae sedis</taxon>
        <taxon>Botryosphaeriales</taxon>
        <taxon>Botryosphaeriaceae</taxon>
        <taxon>Macrophomina</taxon>
    </lineage>
</organism>
<accession>K2RM56</accession>
<name>K2RM56_MACPH</name>
<dbReference type="Proteomes" id="UP000007129">
    <property type="component" value="Unassembled WGS sequence"/>
</dbReference>
<dbReference type="HOGENOM" id="CLU_1235236_0_0_1"/>
<comment type="caution">
    <text evidence="1">The sequence shown here is derived from an EMBL/GenBank/DDBJ whole genome shotgun (WGS) entry which is preliminary data.</text>
</comment>
<protein>
    <submittedName>
        <fullName evidence="1">Uncharacterized protein</fullName>
    </submittedName>
</protein>
<dbReference type="AlphaFoldDB" id="K2RM56"/>
<dbReference type="EMBL" id="AHHD01000495">
    <property type="protein sequence ID" value="EKG11269.1"/>
    <property type="molecule type" value="Genomic_DNA"/>
</dbReference>
<proteinExistence type="predicted"/>
<dbReference type="VEuPathDB" id="FungiDB:MPH_11613"/>
<evidence type="ECO:0000313" key="2">
    <source>
        <dbReference type="Proteomes" id="UP000007129"/>
    </source>
</evidence>
<gene>
    <name evidence="1" type="ORF">MPH_11613</name>
</gene>
<reference evidence="1 2" key="1">
    <citation type="journal article" date="2012" name="BMC Genomics">
        <title>Tools to kill: Genome of one of the most destructive plant pathogenic fungi Macrophomina phaseolina.</title>
        <authorList>
            <person name="Islam M.S."/>
            <person name="Haque M.S."/>
            <person name="Islam M.M."/>
            <person name="Emdad E.M."/>
            <person name="Halim A."/>
            <person name="Hossen Q.M.M."/>
            <person name="Hossain M.Z."/>
            <person name="Ahmed B."/>
            <person name="Rahim S."/>
            <person name="Rahman M.S."/>
            <person name="Alam M.M."/>
            <person name="Hou S."/>
            <person name="Wan X."/>
            <person name="Saito J.A."/>
            <person name="Alam M."/>
        </authorList>
    </citation>
    <scope>NUCLEOTIDE SEQUENCE [LARGE SCALE GENOMIC DNA]</scope>
    <source>
        <strain evidence="1 2">MS6</strain>
    </source>
</reference>
<sequence length="224" mass="24846">MQSLWKRVAAVWLSVRHATSNLSFSPGVPPAWSPPMSSPAAKAPKSCFSCSSIVSTTESSGERMSRLKRTWPGMVLVDPGKSVKTPVDTRAEYLEAGRCECRMNLLARRRASARRDRGVVPVWASAVHPVSSCNRMFTHASTRNISCRVEPTSSLDIDSEPLVCLNAMDDSNLLLFSFKNGTLLDMELKVSTHWHIAIAGRRFSQVPSALKLRFQRRRTTANLT</sequence>
<evidence type="ECO:0000313" key="1">
    <source>
        <dbReference type="EMBL" id="EKG11269.1"/>
    </source>
</evidence>
<dbReference type="InParanoid" id="K2RM56"/>